<comment type="caution">
    <text evidence="2">The sequence shown here is derived from an EMBL/GenBank/DDBJ whole genome shotgun (WGS) entry which is preliminary data.</text>
</comment>
<accession>A0A507CAE2</accession>
<sequence>MGEQYQPGDNTNGEIKCDSYNLGPSTPTPLAQAQAHIATSEMCIRNSATLYCRRDAPESGKQAVPPVESDEPAVSPSHADAPSEQAAPPPPVSEPAAVHGGRPDRGLEHEHCIVM</sequence>
<proteinExistence type="predicted"/>
<evidence type="ECO:0000313" key="2">
    <source>
        <dbReference type="EMBL" id="TPX36451.1"/>
    </source>
</evidence>
<name>A0A507CAE2_9FUNG</name>
<evidence type="ECO:0000313" key="3">
    <source>
        <dbReference type="Proteomes" id="UP000320475"/>
    </source>
</evidence>
<feature type="compositionally biased region" description="Basic and acidic residues" evidence="1">
    <location>
        <begin position="101"/>
        <end position="115"/>
    </location>
</feature>
<gene>
    <name evidence="2" type="ORF">SeLEV6574_g08033</name>
</gene>
<organism evidence="2 3">
    <name type="scientific">Synchytrium endobioticum</name>
    <dbReference type="NCBI Taxonomy" id="286115"/>
    <lineage>
        <taxon>Eukaryota</taxon>
        <taxon>Fungi</taxon>
        <taxon>Fungi incertae sedis</taxon>
        <taxon>Chytridiomycota</taxon>
        <taxon>Chytridiomycota incertae sedis</taxon>
        <taxon>Chytridiomycetes</taxon>
        <taxon>Synchytriales</taxon>
        <taxon>Synchytriaceae</taxon>
        <taxon>Synchytrium</taxon>
    </lineage>
</organism>
<dbReference type="EMBL" id="QEAM01000691">
    <property type="protein sequence ID" value="TPX36451.1"/>
    <property type="molecule type" value="Genomic_DNA"/>
</dbReference>
<feature type="region of interest" description="Disordered" evidence="1">
    <location>
        <begin position="55"/>
        <end position="115"/>
    </location>
</feature>
<protein>
    <submittedName>
        <fullName evidence="2">Uncharacterized protein</fullName>
    </submittedName>
</protein>
<dbReference type="AlphaFoldDB" id="A0A507CAE2"/>
<reference evidence="2 3" key="1">
    <citation type="journal article" date="2019" name="Sci. Rep.">
        <title>Comparative genomics of chytrid fungi reveal insights into the obligate biotrophic and pathogenic lifestyle of Synchytrium endobioticum.</title>
        <authorList>
            <person name="van de Vossenberg B.T.L.H."/>
            <person name="Warris S."/>
            <person name="Nguyen H.D.T."/>
            <person name="van Gent-Pelzer M.P.E."/>
            <person name="Joly D.L."/>
            <person name="van de Geest H.C."/>
            <person name="Bonants P.J.M."/>
            <person name="Smith D.S."/>
            <person name="Levesque C.A."/>
            <person name="van der Lee T.A.J."/>
        </authorList>
    </citation>
    <scope>NUCLEOTIDE SEQUENCE [LARGE SCALE GENOMIC DNA]</scope>
    <source>
        <strain evidence="2 3">LEV6574</strain>
    </source>
</reference>
<feature type="region of interest" description="Disordered" evidence="1">
    <location>
        <begin position="1"/>
        <end position="33"/>
    </location>
</feature>
<evidence type="ECO:0000256" key="1">
    <source>
        <dbReference type="SAM" id="MobiDB-lite"/>
    </source>
</evidence>
<feature type="compositionally biased region" description="Polar residues" evidence="1">
    <location>
        <begin position="22"/>
        <end position="31"/>
    </location>
</feature>
<dbReference type="Proteomes" id="UP000320475">
    <property type="component" value="Unassembled WGS sequence"/>
</dbReference>